<keyword evidence="1" id="KW-0175">Coiled coil</keyword>
<accession>A0A9P7K7R4</accession>
<reference evidence="3" key="1">
    <citation type="submission" date="2021-02" db="EMBL/GenBank/DDBJ databases">
        <authorList>
            <person name="Nieuwenhuis M."/>
            <person name="Van De Peppel L.J.J."/>
        </authorList>
    </citation>
    <scope>NUCLEOTIDE SEQUENCE</scope>
    <source>
        <strain evidence="3">D49</strain>
    </source>
</reference>
<dbReference type="Proteomes" id="UP000717328">
    <property type="component" value="Unassembled WGS sequence"/>
</dbReference>
<organism evidence="3 4">
    <name type="scientific">Sphagnurus paluster</name>
    <dbReference type="NCBI Taxonomy" id="117069"/>
    <lineage>
        <taxon>Eukaryota</taxon>
        <taxon>Fungi</taxon>
        <taxon>Dikarya</taxon>
        <taxon>Basidiomycota</taxon>
        <taxon>Agaricomycotina</taxon>
        <taxon>Agaricomycetes</taxon>
        <taxon>Agaricomycetidae</taxon>
        <taxon>Agaricales</taxon>
        <taxon>Tricholomatineae</taxon>
        <taxon>Lyophyllaceae</taxon>
        <taxon>Sphagnurus</taxon>
    </lineage>
</organism>
<dbReference type="AlphaFoldDB" id="A0A9P7K7R4"/>
<evidence type="ECO:0000256" key="2">
    <source>
        <dbReference type="SAM" id="MobiDB-lite"/>
    </source>
</evidence>
<name>A0A9P7K7R4_9AGAR</name>
<feature type="compositionally biased region" description="Polar residues" evidence="2">
    <location>
        <begin position="214"/>
        <end position="234"/>
    </location>
</feature>
<feature type="coiled-coil region" evidence="1">
    <location>
        <begin position="266"/>
        <end position="334"/>
    </location>
</feature>
<protein>
    <submittedName>
        <fullName evidence="3">Uncharacterized protein</fullName>
    </submittedName>
</protein>
<feature type="region of interest" description="Disordered" evidence="2">
    <location>
        <begin position="214"/>
        <end position="248"/>
    </location>
</feature>
<proteinExistence type="predicted"/>
<sequence>MFLYGMKFSHSKSLNTLVDLFRPLVVLITSSTSTPGSKTIATYPEIPIQMPIDCWLDQVVKHYTSSAEAHRLPRQTVVTEIRHFKDNADSYEYLVAEVKRQNKKYLIRIERTVSQTVGIEFASNPSQDPLLLPVCSACDTATLIHSWPIITTAGASFGCSLIETIRFESDHLTLLDLIIASERTYHHTNAKEHQCFGYSAVIANVIRNVYNDTLTQTDNSSQPSTSKRTTLQAQPQPPRDVQPSNVGGKFRSFSIQKQDPEVETIQKAVESKREDINKQIAEAAENWKKIEMFPTIEASIAAAEEELRSEREKTAETRRQIEILERQIEELRAKSGAASFDTSVALAQSTSQL</sequence>
<comment type="caution">
    <text evidence="3">The sequence shown here is derived from an EMBL/GenBank/DDBJ whole genome shotgun (WGS) entry which is preliminary data.</text>
</comment>
<evidence type="ECO:0000256" key="1">
    <source>
        <dbReference type="SAM" id="Coils"/>
    </source>
</evidence>
<gene>
    <name evidence="3" type="ORF">H0H81_006069</name>
</gene>
<reference evidence="3" key="2">
    <citation type="submission" date="2021-10" db="EMBL/GenBank/DDBJ databases">
        <title>Phylogenomics reveals ancestral predisposition of the termite-cultivated fungus Termitomyces towards a domesticated lifestyle.</title>
        <authorList>
            <person name="Auxier B."/>
            <person name="Grum-Grzhimaylo A."/>
            <person name="Cardenas M.E."/>
            <person name="Lodge J.D."/>
            <person name="Laessoe T."/>
            <person name="Pedersen O."/>
            <person name="Smith M.E."/>
            <person name="Kuyper T.W."/>
            <person name="Franco-Molano E.A."/>
            <person name="Baroni T.J."/>
            <person name="Aanen D.K."/>
        </authorList>
    </citation>
    <scope>NUCLEOTIDE SEQUENCE</scope>
    <source>
        <strain evidence="3">D49</strain>
    </source>
</reference>
<keyword evidence="4" id="KW-1185">Reference proteome</keyword>
<dbReference type="EMBL" id="JABCKI010005729">
    <property type="protein sequence ID" value="KAG5639165.1"/>
    <property type="molecule type" value="Genomic_DNA"/>
</dbReference>
<evidence type="ECO:0000313" key="4">
    <source>
        <dbReference type="Proteomes" id="UP000717328"/>
    </source>
</evidence>
<evidence type="ECO:0000313" key="3">
    <source>
        <dbReference type="EMBL" id="KAG5639165.1"/>
    </source>
</evidence>